<feature type="binding site" evidence="13">
    <location>
        <position position="229"/>
    </location>
    <ligand>
        <name>Mg(2+)</name>
        <dbReference type="ChEBI" id="CHEBI:18420"/>
    </ligand>
</feature>
<keyword evidence="8" id="KW-0809">Transit peptide</keyword>
<dbReference type="FunFam" id="3.40.50.261:FF:000001">
    <property type="entry name" value="Succinate--CoA ligase [ADP-forming] subunit beta"/>
    <property type="match status" value="1"/>
</dbReference>
<evidence type="ECO:0000256" key="3">
    <source>
        <dbReference type="ARBA" id="ARBA00022598"/>
    </source>
</evidence>
<dbReference type="HAMAP" id="MF_00558">
    <property type="entry name" value="Succ_CoA_beta"/>
    <property type="match status" value="1"/>
</dbReference>
<organism evidence="16">
    <name type="scientific">Steinernema carpocapsae</name>
    <name type="common">Entomopathogenic nematode</name>
    <dbReference type="NCBI Taxonomy" id="34508"/>
    <lineage>
        <taxon>Eukaryota</taxon>
        <taxon>Metazoa</taxon>
        <taxon>Ecdysozoa</taxon>
        <taxon>Nematoda</taxon>
        <taxon>Chromadorea</taxon>
        <taxon>Rhabditida</taxon>
        <taxon>Tylenchina</taxon>
        <taxon>Panagrolaimomorpha</taxon>
        <taxon>Strongyloidoidea</taxon>
        <taxon>Steinernematidae</taxon>
        <taxon>Steinernema</taxon>
    </lineage>
</organism>
<dbReference type="Gene3D" id="3.30.470.20">
    <property type="entry name" value="ATP-grasp fold, B domain"/>
    <property type="match status" value="1"/>
</dbReference>
<feature type="binding site" evidence="13">
    <location>
        <begin position="352"/>
        <end position="354"/>
    </location>
    <ligand>
        <name>substrate</name>
        <note>ligand shared with subunit alpha</note>
    </ligand>
</feature>
<keyword evidence="4 13" id="KW-0479">Metal-binding</keyword>
<dbReference type="EC" id="6.2.1.5" evidence="13"/>
<dbReference type="Pfam" id="PF08442">
    <property type="entry name" value="ATP-grasp_2"/>
    <property type="match status" value="1"/>
</dbReference>
<dbReference type="AlphaFoldDB" id="A0A4V6XW83"/>
<dbReference type="EMBL" id="AZBU02000004">
    <property type="protein sequence ID" value="TKR81265.1"/>
    <property type="molecule type" value="Genomic_DNA"/>
</dbReference>
<reference evidence="16" key="3">
    <citation type="journal article" date="2019" name="G3 (Bethesda)">
        <title>Hybrid Assembly of the Genome of the Entomopathogenic Nematode Steinernema carpocapsae Identifies the X-Chromosome.</title>
        <authorList>
            <person name="Serra L."/>
            <person name="Macchietto M."/>
            <person name="Macias-Munoz A."/>
            <person name="McGill C.J."/>
            <person name="Rodriguez I.M."/>
            <person name="Rodriguez B."/>
            <person name="Murad R."/>
            <person name="Mortazavi A."/>
        </authorList>
    </citation>
    <scope>NUCLEOTIDE SEQUENCE</scope>
    <source>
        <strain evidence="16">ALL</strain>
    </source>
</reference>
<dbReference type="SUPFAM" id="SSF56059">
    <property type="entry name" value="Glutathione synthetase ATP-binding domain-like"/>
    <property type="match status" value="1"/>
</dbReference>
<evidence type="ECO:0000256" key="6">
    <source>
        <dbReference type="ARBA" id="ARBA00022840"/>
    </source>
</evidence>
<dbReference type="GO" id="GO:0006099">
    <property type="term" value="P:tricarboxylic acid cycle"/>
    <property type="evidence" value="ECO:0007669"/>
    <property type="project" value="UniProtKB-UniRule"/>
</dbReference>
<comment type="cofactor">
    <cofactor evidence="13">
        <name>Mg(2+)</name>
        <dbReference type="ChEBI" id="CHEBI:18420"/>
    </cofactor>
    <text evidence="13">Binds 1 Mg(2+) ion per subunit.</text>
</comment>
<dbReference type="Gene3D" id="3.40.50.261">
    <property type="entry name" value="Succinyl-CoA synthetase domains"/>
    <property type="match status" value="1"/>
</dbReference>
<evidence type="ECO:0000256" key="10">
    <source>
        <dbReference type="ARBA" id="ARBA00052879"/>
    </source>
</evidence>
<feature type="domain" description="ATP-citrate synthase/succinyl-CoA ligase C-terminal" evidence="14">
    <location>
        <begin position="292"/>
        <end position="413"/>
    </location>
</feature>
<dbReference type="NCBIfam" id="NF001913">
    <property type="entry name" value="PRK00696.1"/>
    <property type="match status" value="1"/>
</dbReference>
<keyword evidence="9 13" id="KW-0496">Mitochondrion</keyword>
<dbReference type="FunFam" id="3.30.470.20:FF:000002">
    <property type="entry name" value="Succinate--CoA ligase [ADP-forming] subunit beta"/>
    <property type="match status" value="1"/>
</dbReference>
<dbReference type="GO" id="GO:0042709">
    <property type="term" value="C:succinate-CoA ligase complex"/>
    <property type="evidence" value="ECO:0007669"/>
    <property type="project" value="TreeGrafter"/>
</dbReference>
<evidence type="ECO:0000256" key="13">
    <source>
        <dbReference type="HAMAP-Rule" id="MF_03220"/>
    </source>
</evidence>
<reference evidence="16" key="2">
    <citation type="journal article" date="2015" name="Genome Biol.">
        <title>Comparative genomics of Steinernema reveals deeply conserved gene regulatory networks.</title>
        <authorList>
            <person name="Dillman A.R."/>
            <person name="Macchietto M."/>
            <person name="Porter C.F."/>
            <person name="Rogers A."/>
            <person name="Williams B."/>
            <person name="Antoshechkin I."/>
            <person name="Lee M.M."/>
            <person name="Goodwin Z."/>
            <person name="Lu X."/>
            <person name="Lewis E.E."/>
            <person name="Goodrich-Blair H."/>
            <person name="Stock S.P."/>
            <person name="Adams B.J."/>
            <person name="Sternberg P.W."/>
            <person name="Mortazavi A."/>
        </authorList>
    </citation>
    <scope>NUCLEOTIDE SEQUENCE [LARGE SCALE GENOMIC DNA]</scope>
    <source>
        <strain evidence="16">ALL</strain>
    </source>
</reference>
<reference evidence="16" key="1">
    <citation type="submission" date="2013-11" db="EMBL/GenBank/DDBJ databases">
        <authorList>
            <person name="Sternberg P."/>
            <person name="Dillman A."/>
            <person name="Macchietto M."/>
        </authorList>
    </citation>
    <scope>NUCLEOTIDE SEQUENCE</scope>
    <source>
        <strain evidence="16">ALL</strain>
    </source>
</reference>
<dbReference type="PANTHER" id="PTHR11815">
    <property type="entry name" value="SUCCINYL-COA SYNTHETASE BETA CHAIN"/>
    <property type="match status" value="1"/>
</dbReference>
<feature type="binding site" evidence="13">
    <location>
        <begin position="76"/>
        <end position="78"/>
    </location>
    <ligand>
        <name>ATP</name>
        <dbReference type="ChEBI" id="CHEBI:30616"/>
    </ligand>
</feature>
<comment type="subunit">
    <text evidence="12">Heterodimer of an alpha and a beta subunit. The beta subunit determines specificity for GTP.</text>
</comment>
<comment type="subunit">
    <text evidence="13">Heterodimer of an alpha and a beta subunit. The beta subunit determines specificity for ATP.</text>
</comment>
<dbReference type="GO" id="GO:0006104">
    <property type="term" value="P:succinyl-CoA metabolic process"/>
    <property type="evidence" value="ECO:0007669"/>
    <property type="project" value="TreeGrafter"/>
</dbReference>
<name>A0A4V6XW83_STECR</name>
<protein>
    <recommendedName>
        <fullName evidence="13">Succinate--CoA ligase [ADP-forming] subunit beta, mitochondrial</fullName>
        <ecNumber evidence="13">6.2.1.5</ecNumber>
    </recommendedName>
    <alternativeName>
        <fullName evidence="13">ATP-specific succinyl-CoA synthetase subunit beta</fullName>
        <shortName evidence="13">A-SCS</shortName>
    </alternativeName>
    <alternativeName>
        <fullName evidence="13">Succinyl-CoA synthetase beta-A chain</fullName>
        <shortName evidence="13">SCS-betaA</shortName>
    </alternativeName>
</protein>
<evidence type="ECO:0000256" key="9">
    <source>
        <dbReference type="ARBA" id="ARBA00023128"/>
    </source>
</evidence>
<comment type="pathway">
    <text evidence="1 13">Carbohydrate metabolism; tricarboxylic acid cycle; succinate from succinyl-CoA (ligase route): step 1/1.</text>
</comment>
<dbReference type="InterPro" id="IPR013815">
    <property type="entry name" value="ATP_grasp_subdomain_1"/>
</dbReference>
<dbReference type="InterPro" id="IPR016102">
    <property type="entry name" value="Succinyl-CoA_synth-like"/>
</dbReference>
<dbReference type="SUPFAM" id="SSF52210">
    <property type="entry name" value="Succinyl-CoA synthetase domains"/>
    <property type="match status" value="1"/>
</dbReference>
<comment type="function">
    <text evidence="13">ATP-specific succinyl-CoA synthetase functions in the citric acid cycle (TCA), coupling the hydrolysis of succinyl-CoA to the synthesis of ATP and thus represents the only step of substrate-level phosphorylation in the TCA. The beta subunit provides nucleotide specificity of the enzyme and binds the substrate succinate, while the binding sites for coenzyme A and phosphate are found in the alpha subunit.</text>
</comment>
<evidence type="ECO:0000256" key="1">
    <source>
        <dbReference type="ARBA" id="ARBA00005064"/>
    </source>
</evidence>
<comment type="catalytic activity">
    <reaction evidence="13">
        <text>succinate + ATP + CoA = succinyl-CoA + ADP + phosphate</text>
        <dbReference type="Rhea" id="RHEA:17661"/>
        <dbReference type="ChEBI" id="CHEBI:30031"/>
        <dbReference type="ChEBI" id="CHEBI:30616"/>
        <dbReference type="ChEBI" id="CHEBI:43474"/>
        <dbReference type="ChEBI" id="CHEBI:57287"/>
        <dbReference type="ChEBI" id="CHEBI:57292"/>
        <dbReference type="ChEBI" id="CHEBI:456216"/>
        <dbReference type="EC" id="6.2.1.5"/>
    </reaction>
</comment>
<dbReference type="FunFam" id="3.30.1490.20:FF:000004">
    <property type="entry name" value="Succinate--CoA ligase [ADP-forming] subunit beta, mitochondrial"/>
    <property type="match status" value="1"/>
</dbReference>
<evidence type="ECO:0000256" key="11">
    <source>
        <dbReference type="ARBA" id="ARBA00053833"/>
    </source>
</evidence>
<feature type="binding site" evidence="13">
    <location>
        <position position="243"/>
    </location>
    <ligand>
        <name>Mg(2+)</name>
        <dbReference type="ChEBI" id="CHEBI:18420"/>
    </ligand>
</feature>
<dbReference type="GO" id="GO:0005739">
    <property type="term" value="C:mitochondrion"/>
    <property type="evidence" value="ECO:0007669"/>
    <property type="project" value="UniProtKB-SubCell"/>
</dbReference>
<feature type="binding site" evidence="13">
    <location>
        <position position="69"/>
    </location>
    <ligand>
        <name>ATP</name>
        <dbReference type="ChEBI" id="CHEBI:30616"/>
    </ligand>
</feature>
<comment type="function">
    <text evidence="11">GTP-specific succinyl-CoA synthetase functions in the citric acid cycle (TCA), coupling the hydrolysis of succinyl-CoA to the synthesis of GTP and thus represents the only step of substrate-level phosphorylation in the TCA. The beta subunit provides nucleotide specificity of the enzyme and binds the substrate succinate, while the binding sites for coenzyme A and phosphate are found in the alpha subunit.</text>
</comment>
<feature type="domain" description="ATP-grasp fold succinyl-CoA synthetase-type" evidence="15">
    <location>
        <begin position="26"/>
        <end position="232"/>
    </location>
</feature>
<dbReference type="UniPathway" id="UPA00223">
    <property type="reaction ID" value="UER00999"/>
</dbReference>
<keyword evidence="3 13" id="KW-0436">Ligase</keyword>
<sequence>MLRRGGQSLLNVSEKMLAPSVRNLMLQEHHGMTLLHREKINVPPYGVAKTAEEAFAAASKIGGKDYVVKAQVLAGGRGKGRFDSGLEGGVQIVFTPEEVKEKAAQMIGSHLVTKQTSERGKLCEEVMVCKRLFTRREYYFSITLDRNTNGPILIGSSRGGVNIEEVAETDPNAIVKMPIDMKVGVTKEVAAQVADRLGFKDKCKDQAIDTIQKLYGLFVKSDCTLLEINPMAEDVNGDVYCMDCKVLLDTNAEFRQHELFNLKDSKQEDELEIRAAKANLNYIRLDGNIGCMVNGAGLAMATMDIIKLHGGEPANFLDVGGGATVEQVTEAFKIITADKSKVHAILVNIFGGIMRCDVIAQGIIQAAKELDIKIPIVVRLQGTRVDDAKALIADSQLRILACDNLDEAARMVVKLSSIVQLAKQASVDVKFELSI</sequence>
<dbReference type="GO" id="GO:0005524">
    <property type="term" value="F:ATP binding"/>
    <property type="evidence" value="ECO:0007669"/>
    <property type="project" value="UniProtKB-UniRule"/>
</dbReference>
<keyword evidence="7 13" id="KW-0460">Magnesium</keyword>
<dbReference type="InterPro" id="IPR013650">
    <property type="entry name" value="ATP-grasp_succ-CoA_synth-type"/>
</dbReference>
<comment type="catalytic activity">
    <reaction evidence="10">
        <text>GTP + succinate + CoA = succinyl-CoA + GDP + phosphate</text>
        <dbReference type="Rhea" id="RHEA:22120"/>
        <dbReference type="ChEBI" id="CHEBI:30031"/>
        <dbReference type="ChEBI" id="CHEBI:37565"/>
        <dbReference type="ChEBI" id="CHEBI:43474"/>
        <dbReference type="ChEBI" id="CHEBI:57287"/>
        <dbReference type="ChEBI" id="CHEBI:57292"/>
        <dbReference type="ChEBI" id="CHEBI:58189"/>
        <dbReference type="EC" id="6.2.1.4"/>
    </reaction>
</comment>
<dbReference type="InterPro" id="IPR017866">
    <property type="entry name" value="Succ-CoA_synthase_bsu_CS"/>
</dbReference>
<evidence type="ECO:0000313" key="16">
    <source>
        <dbReference type="EMBL" id="TKR81265.1"/>
    </source>
</evidence>
<comment type="similarity">
    <text evidence="13">Belongs to the succinate/malate CoA ligase beta subunit family. ATP-specific subunit beta subfamily.</text>
</comment>
<keyword evidence="6 13" id="KW-0067">ATP-binding</keyword>
<dbReference type="Gene3D" id="3.30.1490.20">
    <property type="entry name" value="ATP-grasp fold, A domain"/>
    <property type="match status" value="1"/>
</dbReference>
<feature type="site" description="Important for substrate specificity" evidence="13">
    <location>
        <position position="133"/>
    </location>
</feature>
<feature type="binding site" evidence="13">
    <location>
        <position position="294"/>
    </location>
    <ligand>
        <name>substrate</name>
        <note>ligand shared with subunit alpha</note>
    </ligand>
</feature>
<dbReference type="PROSITE" id="PS01217">
    <property type="entry name" value="SUCCINYL_COA_LIG_3"/>
    <property type="match status" value="1"/>
</dbReference>
<dbReference type="GO" id="GO:0000287">
    <property type="term" value="F:magnesium ion binding"/>
    <property type="evidence" value="ECO:0007669"/>
    <property type="project" value="UniProtKB-UniRule"/>
</dbReference>
<dbReference type="GO" id="GO:0004776">
    <property type="term" value="F:succinate-CoA ligase (GDP-forming) activity"/>
    <property type="evidence" value="ECO:0007669"/>
    <property type="project" value="UniProtKB-EC"/>
</dbReference>
<dbReference type="Pfam" id="PF00549">
    <property type="entry name" value="Ligase_CoA"/>
    <property type="match status" value="1"/>
</dbReference>
<dbReference type="InterPro" id="IPR005809">
    <property type="entry name" value="Succ_CoA_ligase-like_bsu"/>
</dbReference>
<keyword evidence="5 13" id="KW-0547">Nucleotide-binding</keyword>
<evidence type="ECO:0000256" key="7">
    <source>
        <dbReference type="ARBA" id="ARBA00022842"/>
    </source>
</evidence>
<evidence type="ECO:0000259" key="15">
    <source>
        <dbReference type="Pfam" id="PF08442"/>
    </source>
</evidence>
<evidence type="ECO:0000259" key="14">
    <source>
        <dbReference type="Pfam" id="PF00549"/>
    </source>
</evidence>
<dbReference type="OrthoDB" id="1552at2759"/>
<evidence type="ECO:0000256" key="5">
    <source>
        <dbReference type="ARBA" id="ARBA00022741"/>
    </source>
</evidence>
<evidence type="ECO:0000256" key="12">
    <source>
        <dbReference type="ARBA" id="ARBA00063570"/>
    </source>
</evidence>
<keyword evidence="2 13" id="KW-0816">Tricarboxylic acid cycle</keyword>
<evidence type="ECO:0000256" key="2">
    <source>
        <dbReference type="ARBA" id="ARBA00022532"/>
    </source>
</evidence>
<dbReference type="InterPro" id="IPR034723">
    <property type="entry name" value="Succ_CoA_betaA_euk"/>
</dbReference>
<comment type="subcellular location">
    <subcellularLocation>
        <location evidence="13">Mitochondrion</location>
    </subcellularLocation>
</comment>
<comment type="caution">
    <text evidence="16">The sequence shown here is derived from an EMBL/GenBank/DDBJ whole genome shotgun (WGS) entry which is preliminary data.</text>
</comment>
<dbReference type="PIRSF" id="PIRSF001554">
    <property type="entry name" value="SucCS_beta"/>
    <property type="match status" value="1"/>
</dbReference>
<evidence type="ECO:0000256" key="8">
    <source>
        <dbReference type="ARBA" id="ARBA00022946"/>
    </source>
</evidence>
<dbReference type="NCBIfam" id="TIGR01016">
    <property type="entry name" value="sucCoAbeta"/>
    <property type="match status" value="1"/>
</dbReference>
<evidence type="ECO:0000256" key="4">
    <source>
        <dbReference type="ARBA" id="ARBA00022723"/>
    </source>
</evidence>
<feature type="site" description="Important for substrate specificity" evidence="13">
    <location>
        <position position="65"/>
    </location>
</feature>
<dbReference type="STRING" id="34508.A0A4V6XW83"/>
<dbReference type="InterPro" id="IPR005811">
    <property type="entry name" value="SUCC_ACL_C"/>
</dbReference>
<gene>
    <name evidence="16" type="ORF">L596_015166</name>
</gene>
<dbReference type="GO" id="GO:0004775">
    <property type="term" value="F:succinate-CoA ligase (ADP-forming) activity"/>
    <property type="evidence" value="ECO:0007669"/>
    <property type="project" value="UniProtKB-UniRule"/>
</dbReference>
<dbReference type="PANTHER" id="PTHR11815:SF1">
    <property type="entry name" value="SUCCINATE--COA LIGASE [ADP-FORMING] SUBUNIT BETA, MITOCHONDRIAL"/>
    <property type="match status" value="1"/>
</dbReference>
<accession>A0A4V6XW83</accession>
<dbReference type="HAMAP" id="MF_03220">
    <property type="entry name" value="Succ_CoA_betaA_euk"/>
    <property type="match status" value="1"/>
</dbReference>
<proteinExistence type="inferred from homology"/>